<reference evidence="10 11" key="1">
    <citation type="submission" date="2020-10" db="EMBL/GenBank/DDBJ databases">
        <title>Sequencing the genomes of 1000 actinobacteria strains.</title>
        <authorList>
            <person name="Klenk H.-P."/>
        </authorList>
    </citation>
    <scope>NUCLEOTIDE SEQUENCE [LARGE SCALE GENOMIC DNA]</scope>
    <source>
        <strain evidence="10 11">DSM 46744</strain>
    </source>
</reference>
<feature type="region of interest" description="Disordered" evidence="7">
    <location>
        <begin position="78"/>
        <end position="104"/>
    </location>
</feature>
<accession>A0ABR9JNM3</accession>
<organism evidence="10 11">
    <name type="scientific">Actinomadura algeriensis</name>
    <dbReference type="NCBI Taxonomy" id="1679523"/>
    <lineage>
        <taxon>Bacteria</taxon>
        <taxon>Bacillati</taxon>
        <taxon>Actinomycetota</taxon>
        <taxon>Actinomycetes</taxon>
        <taxon>Streptosporangiales</taxon>
        <taxon>Thermomonosporaceae</taxon>
        <taxon>Actinomadura</taxon>
    </lineage>
</organism>
<keyword evidence="11" id="KW-1185">Reference proteome</keyword>
<feature type="compositionally biased region" description="Low complexity" evidence="7">
    <location>
        <begin position="79"/>
        <end position="92"/>
    </location>
</feature>
<evidence type="ECO:0000256" key="4">
    <source>
        <dbReference type="ARBA" id="ARBA00022970"/>
    </source>
</evidence>
<evidence type="ECO:0000313" key="10">
    <source>
        <dbReference type="EMBL" id="MBE1531735.1"/>
    </source>
</evidence>
<proteinExistence type="predicted"/>
<evidence type="ECO:0000256" key="7">
    <source>
        <dbReference type="SAM" id="MobiDB-lite"/>
    </source>
</evidence>
<dbReference type="Gene3D" id="1.20.1740.10">
    <property type="entry name" value="Amino acid/polyamine transporter I"/>
    <property type="match status" value="1"/>
</dbReference>
<dbReference type="Proteomes" id="UP000627838">
    <property type="component" value="Unassembled WGS sequence"/>
</dbReference>
<comment type="subcellular location">
    <subcellularLocation>
        <location evidence="1">Membrane</location>
        <topology evidence="1">Multi-pass membrane protein</topology>
    </subcellularLocation>
</comment>
<keyword evidence="5 8" id="KW-1133">Transmembrane helix</keyword>
<evidence type="ECO:0000256" key="6">
    <source>
        <dbReference type="ARBA" id="ARBA00023136"/>
    </source>
</evidence>
<feature type="transmembrane region" description="Helical" evidence="8">
    <location>
        <begin position="21"/>
        <end position="43"/>
    </location>
</feature>
<evidence type="ECO:0000256" key="2">
    <source>
        <dbReference type="ARBA" id="ARBA00022448"/>
    </source>
</evidence>
<keyword evidence="6 8" id="KW-0472">Membrane</keyword>
<keyword evidence="4" id="KW-0029">Amino-acid transport</keyword>
<feature type="domain" description="Amino acid permease/ SLC12A" evidence="9">
    <location>
        <begin position="21"/>
        <end position="75"/>
    </location>
</feature>
<dbReference type="PANTHER" id="PTHR43495:SF1">
    <property type="entry name" value="L-ASPARAGINE PERMEASE"/>
    <property type="match status" value="1"/>
</dbReference>
<evidence type="ECO:0000256" key="3">
    <source>
        <dbReference type="ARBA" id="ARBA00022692"/>
    </source>
</evidence>
<dbReference type="EMBL" id="JADBDZ010000001">
    <property type="protein sequence ID" value="MBE1531735.1"/>
    <property type="molecule type" value="Genomic_DNA"/>
</dbReference>
<evidence type="ECO:0000313" key="11">
    <source>
        <dbReference type="Proteomes" id="UP000627838"/>
    </source>
</evidence>
<dbReference type="InterPro" id="IPR004841">
    <property type="entry name" value="AA-permease/SLC12A_dom"/>
</dbReference>
<evidence type="ECO:0000256" key="8">
    <source>
        <dbReference type="SAM" id="Phobius"/>
    </source>
</evidence>
<feature type="transmembrane region" description="Helical" evidence="8">
    <location>
        <begin position="49"/>
        <end position="67"/>
    </location>
</feature>
<gene>
    <name evidence="10" type="ORF">H4W34_001568</name>
</gene>
<dbReference type="PANTHER" id="PTHR43495">
    <property type="entry name" value="GABA PERMEASE"/>
    <property type="match status" value="1"/>
</dbReference>
<keyword evidence="3 8" id="KW-0812">Transmembrane</keyword>
<name>A0ABR9JNM3_9ACTN</name>
<evidence type="ECO:0000259" key="9">
    <source>
        <dbReference type="Pfam" id="PF00324"/>
    </source>
</evidence>
<keyword evidence="2" id="KW-0813">Transport</keyword>
<comment type="caution">
    <text evidence="10">The sequence shown here is derived from an EMBL/GenBank/DDBJ whole genome shotgun (WGS) entry which is preliminary data.</text>
</comment>
<dbReference type="Pfam" id="PF00324">
    <property type="entry name" value="AA_permease"/>
    <property type="match status" value="1"/>
</dbReference>
<sequence length="104" mass="10808">MVDGLPGREEGYQRGLGTRQIQMLAIGGTIGTGLFLGAGANIAKAGPSLVLTYAVAGVMLFFVMRALGELLTYRRTEGVSRGMRGSSSGRSGVTRRRGRTGSSG</sequence>
<evidence type="ECO:0000256" key="1">
    <source>
        <dbReference type="ARBA" id="ARBA00004141"/>
    </source>
</evidence>
<protein>
    <submittedName>
        <fullName evidence="10">L-asparagine transporter-like permease</fullName>
    </submittedName>
</protein>
<feature type="compositionally biased region" description="Basic residues" evidence="7">
    <location>
        <begin position="93"/>
        <end position="104"/>
    </location>
</feature>
<evidence type="ECO:0000256" key="5">
    <source>
        <dbReference type="ARBA" id="ARBA00022989"/>
    </source>
</evidence>